<evidence type="ECO:0000313" key="3">
    <source>
        <dbReference type="Proteomes" id="UP000297168"/>
    </source>
</evidence>
<sequence length="124" mass="13720">MSVSPSSPWSPNRTKETAPMLSVTRETKAVLKTKSGERVVAFTKDSEPGVASLAVPNDRAKLSPGEMRALAAWLNETAAEQERVTREQDRVTRETPKTTVTFNGNTYARRVAANDLIDRQLRGY</sequence>
<protein>
    <submittedName>
        <fullName evidence="2">Uncharacterized protein</fullName>
    </submittedName>
</protein>
<dbReference type="Proteomes" id="UP000297168">
    <property type="component" value="Segment"/>
</dbReference>
<reference evidence="3" key="1">
    <citation type="submission" date="2019-03" db="EMBL/GenBank/DDBJ databases">
        <authorList>
            <person name="Goralski S.M."/>
            <person name="Markward M.L."/>
            <person name="Addai K."/>
            <person name="Agarwal S."/>
            <person name="Ahmad I.M."/>
            <person name="Alumyar Y.S."/>
            <person name="An J."/>
            <person name="Antar T.E."/>
            <person name="Antony V."/>
            <person name="Arvin L.E."/>
            <person name="Atanasoff K.E."/>
            <person name="Ati R."/>
            <person name="Batista A."/>
            <person name="Bembuh M.L."/>
            <person name="Bhardvaj T.B."/>
            <person name="Brown C.J."/>
            <person name="Butt S.T."/>
            <person name="Cahn D."/>
            <person name="Canales I.-I."/>
            <person name="Carr K."/>
            <person name="Chen K.Z."/>
            <person name="Chen M."/>
            <person name="Chigurupati S."/>
            <person name="Chou C."/>
            <person name="Chung C.S."/>
            <person name="Cole S.T."/>
            <person name="Colson C.L."/>
            <person name="Dent D.M."/>
            <person name="Djiogo E.M."/>
            <person name="Domrachev B.M."/>
            <person name="Dwivedi J."/>
            <person name="Ehsani C."/>
            <person name="Essien U.A."/>
            <person name="Fakhar A."/>
            <person name="Flood S.H."/>
            <person name="Furletti G."/>
            <person name="Gebreegziabher M."/>
            <person name="Gruver-Williams A."/>
            <person name="Guldan M.L."/>
            <person name="Gurung S."/>
            <person name="Heo K."/>
            <person name="John R.A."/>
            <person name="Kabir L."/>
            <person name="Kaira H."/>
            <person name="Kane M.S."/>
            <person name="Karanja M."/>
            <person name="Karley A.N."/>
            <person name="Kelleher J."/>
            <person name="Khan A.M."/>
            <person name="Khan A."/>
            <person name="Kharel S."/>
            <person name="Kidane M."/>
            <person name="Konanur P."/>
            <person name="Kuo N.K."/>
            <person name="Kyaw G."/>
            <person name="Lahijan N."/>
            <person name="Lamm D.N."/>
            <person name="Lance S.V."/>
            <person name="Le C."/>
            <person name="Lee C.H."/>
            <person name="Leka D."/>
            <person name="Li C."/>
            <person name="Lim S.Y."/>
            <person name="Lo J."/>
            <person name="Ludwig S."/>
            <person name="Mahaney V.M."/>
            <person name="Mangukiya A."/>
            <person name="Mani D."/>
            <person name="Mariano P."/>
            <person name="Mbaekwe U."/>
            <person name="McGowan H."/>
            <person name="McNamara A."/>
            <person name="Mebrahtu S."/>
            <person name="Mohamed A."/>
            <person name="Mohamed M.E."/>
            <person name="Muntaka F."/>
            <person name="Naqvi T."/>
            <person name="Nengel A.M."/>
            <person name="Neupane S."/>
            <person name="Nguyen J."/>
            <person name="Nguyen J."/>
            <person name="Nwoji I.C."/>
            <person name="O'Brien T."/>
            <person name="Okusolubo T.A."/>
            <person name="Paek J."/>
            <person name="Pandithakoralag H."/>
            <person name="Parsa S."/>
            <person name="Perry C."/>
            <person name="Petrie C.R."/>
            <person name="Poteshman G.A."/>
            <person name="Quiros D."/>
            <person name="Rana S."/>
            <person name="Reister J."/>
            <person name="Reyes E."/>
            <person name="Riaz H.S."/>
            <person name="Roach T.L."/>
            <person name="Saikali A."/>
            <person name="Scalsky R."/>
            <person name="Schultz J.A."/>
            <person name="Scott C.F."/>
            <person name="Sekira M.D."/>
            <person name="Shee C.S."/>
            <person name="Shultz P."/>
            <person name="Siarez J.A."/>
            <person name="Simpson A.L."/>
            <person name="Singh S."/>
            <person name="Smith F.R."/>
            <person name="Smith S.A."/>
            <person name="Sobers S."/>
            <person name="Sobowale A.O."/>
            <person name="Somoza K.A."/>
            <person name="Song M."/>
            <person name="Spence R.N."/>
            <person name="Spruill R.A."/>
            <person name="Subedi A."/>
            <person name="Taj A.B."/>
            <person name="Thomas J."/>
            <person name="Todd J.C."/>
            <person name="Tran T."/>
            <person name="Varghese J."/>
            <person name="Vartanian E."/>
            <person name="Vega A."/>
            <person name="Vong A."/>
            <person name="Wachhaus L.E."/>
            <person name="Walter A.J."/>
            <person name="Wessel M.E."/>
            <person name="Azam A.M."/>
            <person name="Blocker D."/>
            <person name="Naeem N.-U.-A."/>
            <person name="Patel R."/>
            <person name="Shakarov P."/>
            <person name="Xie C.L."/>
            <person name="Zolnerowich N."/>
            <person name="Correa-Mendez M."/>
            <person name="Fabian M."/>
            <person name="Fishbein J."/>
            <person name="Harkles L."/>
            <person name="Reger N."/>
            <person name="Saleh S."/>
            <person name="Erill I."/>
            <person name="Caruso S.M."/>
            <person name="Garlena R.A."/>
            <person name="Russell D.A."/>
            <person name="Pope W.H."/>
            <person name="Jacobs-Sera D."/>
            <person name="Hatfull G.F."/>
        </authorList>
    </citation>
    <scope>NUCLEOTIDE SEQUENCE [LARGE SCALE GENOMIC DNA]</scope>
</reference>
<feature type="compositionally biased region" description="Polar residues" evidence="1">
    <location>
        <begin position="1"/>
        <end position="12"/>
    </location>
</feature>
<accession>A0A4D6E5F8</accession>
<feature type="region of interest" description="Disordered" evidence="1">
    <location>
        <begin position="1"/>
        <end position="21"/>
    </location>
</feature>
<organism evidence="2 3">
    <name type="scientific">Streptomyces phage Heather</name>
    <dbReference type="NCBI Taxonomy" id="2562343"/>
    <lineage>
        <taxon>Viruses</taxon>
        <taxon>Duplodnaviria</taxon>
        <taxon>Heunggongvirae</taxon>
        <taxon>Uroviricota</taxon>
        <taxon>Caudoviricetes</taxon>
        <taxon>Colingsworthviridae</taxon>
        <taxon>Sebastisaurusvirus</taxon>
        <taxon>Sebastisaurusvirus heather</taxon>
    </lineage>
</organism>
<name>A0A4D6E5F8_9CAUD</name>
<evidence type="ECO:0000313" key="2">
    <source>
        <dbReference type="EMBL" id="QBZ73412.1"/>
    </source>
</evidence>
<dbReference type="EMBL" id="MK686069">
    <property type="protein sequence ID" value="QBZ73412.1"/>
    <property type="molecule type" value="Genomic_DNA"/>
</dbReference>
<keyword evidence="3" id="KW-1185">Reference proteome</keyword>
<evidence type="ECO:0000256" key="1">
    <source>
        <dbReference type="SAM" id="MobiDB-lite"/>
    </source>
</evidence>
<gene>
    <name evidence="2" type="primary">42</name>
    <name evidence="2" type="ORF">SEA_HEATHER_42</name>
</gene>
<proteinExistence type="predicted"/>